<keyword evidence="3" id="KW-0804">Transcription</keyword>
<feature type="domain" description="ARID" evidence="6">
    <location>
        <begin position="14"/>
        <end position="108"/>
    </location>
</feature>
<keyword evidence="4" id="KW-0539">Nucleus</keyword>
<dbReference type="EMBL" id="MAVT02000155">
    <property type="protein sequence ID" value="POS78855.1"/>
    <property type="molecule type" value="Genomic_DNA"/>
</dbReference>
<dbReference type="AlphaFoldDB" id="A0A2P5I8P4"/>
<dbReference type="OrthoDB" id="338531at2759"/>
<accession>A0A2P5I8P4</accession>
<dbReference type="Pfam" id="PF01388">
    <property type="entry name" value="ARID"/>
    <property type="match status" value="1"/>
</dbReference>
<dbReference type="InParanoid" id="A0A2P5I8P4"/>
<dbReference type="SUPFAM" id="SSF46774">
    <property type="entry name" value="ARID-like"/>
    <property type="match status" value="1"/>
</dbReference>
<dbReference type="GO" id="GO:0016586">
    <property type="term" value="C:RSC-type complex"/>
    <property type="evidence" value="ECO:0007669"/>
    <property type="project" value="TreeGrafter"/>
</dbReference>
<dbReference type="SUPFAM" id="SSF48371">
    <property type="entry name" value="ARM repeat"/>
    <property type="match status" value="1"/>
</dbReference>
<evidence type="ECO:0000256" key="3">
    <source>
        <dbReference type="ARBA" id="ARBA00023163"/>
    </source>
</evidence>
<sequence>MVSQRAPEHVIDRTPEYEEFINKLREFHTERGTRFDPEPKITPYQLDLLKIFNHVVQSGGYDRITDEKLAWRRVCAELGIRATNEAAAAFSLKTAYYKNLAAYEIRTVHNQTPPPPEILEETSAKGGSLLTRTLSNFKPKDRRDTSTQNSPAPSGDDGTPARESRPEDPPSTGRAARGLRQAPPQRVIFQPETGPTRPSRHSSAQHHAAPSTPQGSQSSHGQNHTSSQSNGHGQMQGTSRMPSHQMSHAPLGQVPQAHVARGGASASFTPQNYEFQSATVERFRPPANVPLPLRPVETPLNAPAKFMKTRRQLDPAPPAATRQAPLPGSKFNPTPTLILMLIAIVPPGLPVQPSPFDGPNIYARCLYALRSGIPEEQSFALHHLLKISYERGDRYKFDAFPGLAEGLVEMALKVGGLFWDVNFTISYDPEADGDDIGELDGVNGTADIIERIDQLKTRSGQDHLQPAYFADQMVLVTEASLAIRNMLMLRENGESMADFPPLRDLLCIILHLPSTETTVELKHCALDIAEQLTPELTLAADDPLYRSLLAQLMSTDRGQILTSLRALGRISMNLAEANKLGDVPLDVLETIIDWLMLNDDEMLDACLDFLYQYTAVVSNIETLLRFRATKPDKPESLVKHLVRLLSHGAKRVLKDQVIKPEVRIPYSEEVAPLPQDLQERLLSMEEPERCYMWLRCLFEEDTDASITQIAIWTAYQSSFSSRLSQIGKTMISPADFIRNVNHVWTTAGAQIIKAPNGSNQKFIIKGIRARTRPVDPNNDGREYFRCLWTLPMSQGQKFQKCNNFFADAEKMYEHILLAHVHEKPDGAGKYLNREAEYGCLWAGCHKFAGHEKSLLGTFMSHVKTHLMAVQQNFEPQVVPAQSNGTSDASSSNGSGPSPTANPNKRAKRAHFVPAKSLTLTYEETMTARDERNPNGPLQPAGTPFSAVLVLRNIARNVVKTEAQEQLLEEQGLQGVPEDARGWNEKLFRVVLPRLHEIMTENRVLAQPISTLLELIDDRG</sequence>
<dbReference type="CDD" id="cd16100">
    <property type="entry name" value="ARID"/>
    <property type="match status" value="1"/>
</dbReference>
<organism evidence="8 9">
    <name type="scientific">Diaporthe helianthi</name>
    <dbReference type="NCBI Taxonomy" id="158607"/>
    <lineage>
        <taxon>Eukaryota</taxon>
        <taxon>Fungi</taxon>
        <taxon>Dikarya</taxon>
        <taxon>Ascomycota</taxon>
        <taxon>Pezizomycotina</taxon>
        <taxon>Sordariomycetes</taxon>
        <taxon>Sordariomycetidae</taxon>
        <taxon>Diaporthales</taxon>
        <taxon>Diaporthaceae</taxon>
        <taxon>Diaporthe</taxon>
    </lineage>
</organism>
<evidence type="ECO:0000256" key="2">
    <source>
        <dbReference type="ARBA" id="ARBA00023015"/>
    </source>
</evidence>
<dbReference type="GO" id="GO:0006355">
    <property type="term" value="P:regulation of DNA-templated transcription"/>
    <property type="evidence" value="ECO:0007669"/>
    <property type="project" value="InterPro"/>
</dbReference>
<feature type="compositionally biased region" description="Basic and acidic residues" evidence="5">
    <location>
        <begin position="159"/>
        <end position="168"/>
    </location>
</feature>
<comment type="caution">
    <text evidence="8">The sequence shown here is derived from an EMBL/GenBank/DDBJ whole genome shotgun (WGS) entry which is preliminary data.</text>
</comment>
<keyword evidence="1" id="KW-0156">Chromatin regulator</keyword>
<evidence type="ECO:0008006" key="10">
    <source>
        <dbReference type="Google" id="ProtNLM"/>
    </source>
</evidence>
<dbReference type="InterPro" id="IPR052406">
    <property type="entry name" value="Chromatin_Remodeling_Comp"/>
</dbReference>
<feature type="region of interest" description="Disordered" evidence="5">
    <location>
        <begin position="879"/>
        <end position="911"/>
    </location>
</feature>
<dbReference type="Gene3D" id="3.30.160.60">
    <property type="entry name" value="Classic Zinc Finger"/>
    <property type="match status" value="1"/>
</dbReference>
<evidence type="ECO:0000259" key="6">
    <source>
        <dbReference type="PROSITE" id="PS51011"/>
    </source>
</evidence>
<feature type="domain" description="RFX-type winged-helix" evidence="7">
    <location>
        <begin position="690"/>
        <end position="771"/>
    </location>
</feature>
<dbReference type="InterPro" id="IPR001606">
    <property type="entry name" value="ARID_dom"/>
</dbReference>
<evidence type="ECO:0000256" key="4">
    <source>
        <dbReference type="ARBA" id="ARBA00023242"/>
    </source>
</evidence>
<dbReference type="FunFam" id="1.10.150.60:FF:000021">
    <property type="entry name" value="Chromatin structure-remodeling complex subunit rsc9"/>
    <property type="match status" value="1"/>
</dbReference>
<protein>
    <recommendedName>
        <fullName evidence="10">Arid/bright DNA binding domain-containing protein</fullName>
    </recommendedName>
</protein>
<evidence type="ECO:0000313" key="8">
    <source>
        <dbReference type="EMBL" id="POS78855.1"/>
    </source>
</evidence>
<name>A0A2P5I8P4_DIAHE</name>
<dbReference type="PANTHER" id="PTHR22970:SF14">
    <property type="entry name" value="AT-RICH INTERACTIVE DOMAIN-CONTAINING PROTEIN 2"/>
    <property type="match status" value="1"/>
</dbReference>
<dbReference type="GO" id="GO:0006325">
    <property type="term" value="P:chromatin organization"/>
    <property type="evidence" value="ECO:0007669"/>
    <property type="project" value="UniProtKB-KW"/>
</dbReference>
<evidence type="ECO:0000256" key="1">
    <source>
        <dbReference type="ARBA" id="ARBA00022853"/>
    </source>
</evidence>
<evidence type="ECO:0000313" key="9">
    <source>
        <dbReference type="Proteomes" id="UP000094444"/>
    </source>
</evidence>
<reference evidence="8" key="1">
    <citation type="submission" date="2017-09" db="EMBL/GenBank/DDBJ databases">
        <title>Polyketide synthases of a Diaporthe helianthi virulent isolate.</title>
        <authorList>
            <person name="Baroncelli R."/>
        </authorList>
    </citation>
    <scope>NUCLEOTIDE SEQUENCE [LARGE SCALE GENOMIC DNA]</scope>
    <source>
        <strain evidence="8">7/96</strain>
    </source>
</reference>
<dbReference type="PROSITE" id="PS51011">
    <property type="entry name" value="ARID"/>
    <property type="match status" value="1"/>
</dbReference>
<dbReference type="Proteomes" id="UP000094444">
    <property type="component" value="Unassembled WGS sequence"/>
</dbReference>
<proteinExistence type="predicted"/>
<dbReference type="PROSITE" id="PS51526">
    <property type="entry name" value="RFX_DBD"/>
    <property type="match status" value="1"/>
</dbReference>
<dbReference type="SMART" id="SM01014">
    <property type="entry name" value="ARID"/>
    <property type="match status" value="1"/>
</dbReference>
<dbReference type="STRING" id="158607.A0A2P5I8P4"/>
<keyword evidence="9" id="KW-1185">Reference proteome</keyword>
<dbReference type="SMART" id="SM00501">
    <property type="entry name" value="BRIGHT"/>
    <property type="match status" value="1"/>
</dbReference>
<feature type="compositionally biased region" description="Polar residues" evidence="5">
    <location>
        <begin position="211"/>
        <end position="246"/>
    </location>
</feature>
<dbReference type="PANTHER" id="PTHR22970">
    <property type="entry name" value="AT-RICH INTERACTIVE DOMAIN-CONTAINING PROTEIN 2"/>
    <property type="match status" value="1"/>
</dbReference>
<evidence type="ECO:0000256" key="5">
    <source>
        <dbReference type="SAM" id="MobiDB-lite"/>
    </source>
</evidence>
<feature type="region of interest" description="Disordered" evidence="5">
    <location>
        <begin position="111"/>
        <end position="248"/>
    </location>
</feature>
<keyword evidence="2" id="KW-0805">Transcription regulation</keyword>
<dbReference type="InterPro" id="IPR016024">
    <property type="entry name" value="ARM-type_fold"/>
</dbReference>
<dbReference type="GO" id="GO:0003677">
    <property type="term" value="F:DNA binding"/>
    <property type="evidence" value="ECO:0007669"/>
    <property type="project" value="InterPro"/>
</dbReference>
<dbReference type="Gene3D" id="1.10.150.60">
    <property type="entry name" value="ARID DNA-binding domain"/>
    <property type="match status" value="1"/>
</dbReference>
<gene>
    <name evidence="8" type="ORF">DHEL01_v202755</name>
</gene>
<evidence type="ECO:0000259" key="7">
    <source>
        <dbReference type="PROSITE" id="PS51526"/>
    </source>
</evidence>
<feature type="compositionally biased region" description="Low complexity" evidence="5">
    <location>
        <begin position="882"/>
        <end position="903"/>
    </location>
</feature>
<dbReference type="InterPro" id="IPR003150">
    <property type="entry name" value="DNA-bd_RFX"/>
</dbReference>
<dbReference type="InterPro" id="IPR036431">
    <property type="entry name" value="ARID_dom_sf"/>
</dbReference>